<evidence type="ECO:0000313" key="17">
    <source>
        <dbReference type="EMBL" id="QBM29671.1"/>
    </source>
</evidence>
<dbReference type="InterPro" id="IPR005467">
    <property type="entry name" value="His_kinase_dom"/>
</dbReference>
<dbReference type="Pfam" id="PF00512">
    <property type="entry name" value="HisKA"/>
    <property type="match status" value="1"/>
</dbReference>
<dbReference type="NCBIfam" id="TIGR00229">
    <property type="entry name" value="sensory_box"/>
    <property type="match status" value="2"/>
</dbReference>
<dbReference type="Gene3D" id="1.20.120.620">
    <property type="entry name" value="Backbone structure of the membrane domain of e. Coli histidine kinase receptor kdpd"/>
    <property type="match status" value="1"/>
</dbReference>
<evidence type="ECO:0000256" key="1">
    <source>
        <dbReference type="ARBA" id="ARBA00000085"/>
    </source>
</evidence>
<dbReference type="AlphaFoldDB" id="A0A4P6X7C3"/>
<feature type="domain" description="PAS" evidence="15">
    <location>
        <begin position="141"/>
        <end position="211"/>
    </location>
</feature>
<dbReference type="PRINTS" id="PR00344">
    <property type="entry name" value="BCTRLSENSOR"/>
</dbReference>
<dbReference type="SMART" id="SM00388">
    <property type="entry name" value="HisKA"/>
    <property type="match status" value="1"/>
</dbReference>
<feature type="domain" description="PAC" evidence="16">
    <location>
        <begin position="215"/>
        <end position="267"/>
    </location>
</feature>
<evidence type="ECO:0000256" key="6">
    <source>
        <dbReference type="ARBA" id="ARBA00022692"/>
    </source>
</evidence>
<comment type="subcellular location">
    <subcellularLocation>
        <location evidence="2">Cell inner membrane</location>
        <topology evidence="2">Multi-pass membrane protein</topology>
    </subcellularLocation>
</comment>
<keyword evidence="8" id="KW-0418">Kinase</keyword>
<dbReference type="PANTHER" id="PTHR42878">
    <property type="entry name" value="TWO-COMPONENT HISTIDINE KINASE"/>
    <property type="match status" value="1"/>
</dbReference>
<evidence type="ECO:0000259" key="15">
    <source>
        <dbReference type="PROSITE" id="PS50112"/>
    </source>
</evidence>
<dbReference type="SMART" id="SM00086">
    <property type="entry name" value="PAC"/>
    <property type="match status" value="2"/>
</dbReference>
<dbReference type="InterPro" id="IPR003661">
    <property type="entry name" value="HisK_dim/P_dom"/>
</dbReference>
<dbReference type="KEGG" id="hpse:HPF_18405"/>
<dbReference type="InterPro" id="IPR013655">
    <property type="entry name" value="PAS_fold_3"/>
</dbReference>
<evidence type="ECO:0000256" key="9">
    <source>
        <dbReference type="ARBA" id="ARBA00022840"/>
    </source>
</evidence>
<protein>
    <recommendedName>
        <fullName evidence="3">histidine kinase</fullName>
        <ecNumber evidence="3">2.7.13.3</ecNumber>
    </recommendedName>
</protein>
<reference evidence="17 18" key="1">
    <citation type="submission" date="2019-03" db="EMBL/GenBank/DDBJ databases">
        <authorList>
            <person name="Sebastian G."/>
            <person name="Baumann P."/>
            <person name="Ruckert C."/>
            <person name="Kalinowski J."/>
            <person name="Nebel B."/>
            <person name="Takors R."/>
            <person name="Blombach B."/>
        </authorList>
    </citation>
    <scope>NUCLEOTIDE SEQUENCE [LARGE SCALE GENOMIC DNA]</scope>
    <source>
        <strain evidence="17 18">DSM 1084</strain>
    </source>
</reference>
<accession>A0A4P6X7C3</accession>
<dbReference type="SUPFAM" id="SSF47384">
    <property type="entry name" value="Homodimeric domain of signal transducing histidine kinase"/>
    <property type="match status" value="1"/>
</dbReference>
<keyword evidence="12 13" id="KW-0472">Membrane</keyword>
<dbReference type="PROSITE" id="PS50109">
    <property type="entry name" value="HIS_KIN"/>
    <property type="match status" value="1"/>
</dbReference>
<dbReference type="InterPro" id="IPR025201">
    <property type="entry name" value="KdpD_TM"/>
</dbReference>
<keyword evidence="10 13" id="KW-1133">Transmembrane helix</keyword>
<evidence type="ECO:0000256" key="2">
    <source>
        <dbReference type="ARBA" id="ARBA00004429"/>
    </source>
</evidence>
<dbReference type="InterPro" id="IPR001610">
    <property type="entry name" value="PAC"/>
</dbReference>
<dbReference type="GO" id="GO:0030295">
    <property type="term" value="F:protein kinase activator activity"/>
    <property type="evidence" value="ECO:0007669"/>
    <property type="project" value="TreeGrafter"/>
</dbReference>
<dbReference type="GO" id="GO:0007234">
    <property type="term" value="P:osmosensory signaling via phosphorelay pathway"/>
    <property type="evidence" value="ECO:0007669"/>
    <property type="project" value="TreeGrafter"/>
</dbReference>
<dbReference type="InterPro" id="IPR050351">
    <property type="entry name" value="BphY/WalK/GraS-like"/>
</dbReference>
<dbReference type="InterPro" id="IPR000700">
    <property type="entry name" value="PAS-assoc_C"/>
</dbReference>
<dbReference type="SMART" id="SM00091">
    <property type="entry name" value="PAS"/>
    <property type="match status" value="2"/>
</dbReference>
<dbReference type="InterPro" id="IPR036097">
    <property type="entry name" value="HisK_dim/P_sf"/>
</dbReference>
<dbReference type="SMART" id="SM00387">
    <property type="entry name" value="HATPase_c"/>
    <property type="match status" value="1"/>
</dbReference>
<dbReference type="InterPro" id="IPR003594">
    <property type="entry name" value="HATPase_dom"/>
</dbReference>
<dbReference type="Gene3D" id="3.30.565.10">
    <property type="entry name" value="Histidine kinase-like ATPase, C-terminal domain"/>
    <property type="match status" value="1"/>
</dbReference>
<keyword evidence="9" id="KW-0067">ATP-binding</keyword>
<evidence type="ECO:0000259" key="16">
    <source>
        <dbReference type="PROSITE" id="PS50113"/>
    </source>
</evidence>
<dbReference type="InterPro" id="IPR000014">
    <property type="entry name" value="PAS"/>
</dbReference>
<sequence length="634" mass="70251">MSAASNPHTATAGRALLDWTDHPAWLRYGAAIVLTLIAVWARVALAPADSGGRFITPALAVALSALYGGLGPGLVSLALGMLLVNFFMVPPYGSFVFQNLEEAFWLNTWHLITQLVVVGAIALMQSRNRQLQAADRQIRLAQQHLLDTFEHAASGITHVDTRGRLLRANQTFCNMVGYSKDELAHLSFQDITVAEDIGPDLRMLDEALTGARISYMLEKRYRHKHGHIVWVQLTVALVRKSSGEPDYLIAVVQDISAQKAAEEALRTSQNLMSQAQKLANIGAWQADLATGRIGNLTKSESFLSFPSNEYGIKDMLDMIHPDDRLRVMALWPRAVKGEAVYEIEYRVVLDGHEYWHSVKAEFERDPQGRAIRALGVTQDITERKRIELEFQQLNATLEQRIRDRTRALRDAYDELESYSYAVAHDLRSPLRIINGFAQALREDNPGLDTASQEHLGRIMGASKKMGELIDGLLKLSQYSRGEVQRENVNLSAIATRILEELSVAEPQRAVEWEIEPGLLVQADPALIEALMQNLLNNAWKYTSGVAPARIRVFSRKADGGREFCVSDNGTGFDMARASKLFQPFQRLHGPSEFAGLGIGLATARRIVQRHGGELRAEARPGAGATFGFTLGDPA</sequence>
<feature type="transmembrane region" description="Helical" evidence="13">
    <location>
        <begin position="57"/>
        <end position="84"/>
    </location>
</feature>
<evidence type="ECO:0000256" key="11">
    <source>
        <dbReference type="ARBA" id="ARBA00023012"/>
    </source>
</evidence>
<keyword evidence="6 13" id="KW-0812">Transmembrane</keyword>
<dbReference type="PROSITE" id="PS50113">
    <property type="entry name" value="PAC"/>
    <property type="match status" value="2"/>
</dbReference>
<dbReference type="InterPro" id="IPR035965">
    <property type="entry name" value="PAS-like_dom_sf"/>
</dbReference>
<dbReference type="Gene3D" id="1.10.287.130">
    <property type="match status" value="1"/>
</dbReference>
<dbReference type="GO" id="GO:0000156">
    <property type="term" value="F:phosphorelay response regulator activity"/>
    <property type="evidence" value="ECO:0007669"/>
    <property type="project" value="TreeGrafter"/>
</dbReference>
<dbReference type="GO" id="GO:0005524">
    <property type="term" value="F:ATP binding"/>
    <property type="evidence" value="ECO:0007669"/>
    <property type="project" value="UniProtKB-KW"/>
</dbReference>
<evidence type="ECO:0000259" key="14">
    <source>
        <dbReference type="PROSITE" id="PS50109"/>
    </source>
</evidence>
<keyword evidence="18" id="KW-1185">Reference proteome</keyword>
<dbReference type="Gene3D" id="2.10.70.100">
    <property type="match status" value="1"/>
</dbReference>
<feature type="domain" description="Histidine kinase" evidence="14">
    <location>
        <begin position="421"/>
        <end position="634"/>
    </location>
</feature>
<dbReference type="Proteomes" id="UP000293912">
    <property type="component" value="Chromosome"/>
</dbReference>
<keyword evidence="11" id="KW-0902">Two-component regulatory system</keyword>
<keyword evidence="4" id="KW-0597">Phosphoprotein</keyword>
<gene>
    <name evidence="17" type="primary">yegE</name>
    <name evidence="17" type="ORF">HPF_18405</name>
</gene>
<dbReference type="Pfam" id="PF02518">
    <property type="entry name" value="HATPase_c"/>
    <property type="match status" value="1"/>
</dbReference>
<dbReference type="CDD" id="cd00082">
    <property type="entry name" value="HisKA"/>
    <property type="match status" value="1"/>
</dbReference>
<dbReference type="EMBL" id="CP037867">
    <property type="protein sequence ID" value="QBM29671.1"/>
    <property type="molecule type" value="Genomic_DNA"/>
</dbReference>
<dbReference type="EC" id="2.7.13.3" evidence="3"/>
<keyword evidence="17" id="KW-0548">Nucleotidyltransferase</keyword>
<keyword evidence="7" id="KW-0547">Nucleotide-binding</keyword>
<evidence type="ECO:0000256" key="13">
    <source>
        <dbReference type="SAM" id="Phobius"/>
    </source>
</evidence>
<feature type="transmembrane region" description="Helical" evidence="13">
    <location>
        <begin position="25"/>
        <end position="45"/>
    </location>
</feature>
<dbReference type="GO" id="GO:0000155">
    <property type="term" value="F:phosphorelay sensor kinase activity"/>
    <property type="evidence" value="ECO:0007669"/>
    <property type="project" value="InterPro"/>
</dbReference>
<keyword evidence="5 17" id="KW-0808">Transferase</keyword>
<dbReference type="InterPro" id="IPR036890">
    <property type="entry name" value="HATPase_C_sf"/>
</dbReference>
<feature type="domain" description="PAC" evidence="16">
    <location>
        <begin position="339"/>
        <end position="392"/>
    </location>
</feature>
<dbReference type="CDD" id="cd00130">
    <property type="entry name" value="PAS"/>
    <property type="match status" value="2"/>
</dbReference>
<evidence type="ECO:0000256" key="8">
    <source>
        <dbReference type="ARBA" id="ARBA00022777"/>
    </source>
</evidence>
<proteinExistence type="predicted"/>
<dbReference type="Gene3D" id="3.30.450.20">
    <property type="entry name" value="PAS domain"/>
    <property type="match status" value="2"/>
</dbReference>
<dbReference type="FunFam" id="3.30.565.10:FF:000006">
    <property type="entry name" value="Sensor histidine kinase WalK"/>
    <property type="match status" value="1"/>
</dbReference>
<dbReference type="Pfam" id="PF08447">
    <property type="entry name" value="PAS_3"/>
    <property type="match status" value="2"/>
</dbReference>
<evidence type="ECO:0000313" key="18">
    <source>
        <dbReference type="Proteomes" id="UP000293912"/>
    </source>
</evidence>
<name>A0A4P6X7C3_HYDPS</name>
<dbReference type="InterPro" id="IPR038318">
    <property type="entry name" value="KdpD_sf"/>
</dbReference>
<evidence type="ECO:0000256" key="5">
    <source>
        <dbReference type="ARBA" id="ARBA00022679"/>
    </source>
</evidence>
<evidence type="ECO:0000256" key="10">
    <source>
        <dbReference type="ARBA" id="ARBA00022989"/>
    </source>
</evidence>
<dbReference type="InterPro" id="IPR004358">
    <property type="entry name" value="Sig_transdc_His_kin-like_C"/>
</dbReference>
<dbReference type="PANTHER" id="PTHR42878:SF15">
    <property type="entry name" value="BACTERIOPHYTOCHROME"/>
    <property type="match status" value="1"/>
</dbReference>
<dbReference type="GO" id="GO:0016779">
    <property type="term" value="F:nucleotidyltransferase activity"/>
    <property type="evidence" value="ECO:0007669"/>
    <property type="project" value="UniProtKB-KW"/>
</dbReference>
<dbReference type="PROSITE" id="PS50112">
    <property type="entry name" value="PAS"/>
    <property type="match status" value="1"/>
</dbReference>
<dbReference type="RefSeq" id="WP_133157470.1">
    <property type="nucleotide sequence ID" value="NZ_CP037867.1"/>
</dbReference>
<evidence type="ECO:0000256" key="7">
    <source>
        <dbReference type="ARBA" id="ARBA00022741"/>
    </source>
</evidence>
<evidence type="ECO:0000256" key="3">
    <source>
        <dbReference type="ARBA" id="ARBA00012438"/>
    </source>
</evidence>
<evidence type="ECO:0000256" key="12">
    <source>
        <dbReference type="ARBA" id="ARBA00023136"/>
    </source>
</evidence>
<dbReference type="Pfam" id="PF13493">
    <property type="entry name" value="DUF4118"/>
    <property type="match status" value="1"/>
</dbReference>
<evidence type="ECO:0000256" key="4">
    <source>
        <dbReference type="ARBA" id="ARBA00022553"/>
    </source>
</evidence>
<comment type="catalytic activity">
    <reaction evidence="1">
        <text>ATP + protein L-histidine = ADP + protein N-phospho-L-histidine.</text>
        <dbReference type="EC" id="2.7.13.3"/>
    </reaction>
</comment>
<dbReference type="SUPFAM" id="SSF55785">
    <property type="entry name" value="PYP-like sensor domain (PAS domain)"/>
    <property type="match status" value="2"/>
</dbReference>
<organism evidence="17 18">
    <name type="scientific">Hydrogenophaga pseudoflava</name>
    <name type="common">Pseudomonas carboxydoflava</name>
    <dbReference type="NCBI Taxonomy" id="47421"/>
    <lineage>
        <taxon>Bacteria</taxon>
        <taxon>Pseudomonadati</taxon>
        <taxon>Pseudomonadota</taxon>
        <taxon>Betaproteobacteria</taxon>
        <taxon>Burkholderiales</taxon>
        <taxon>Comamonadaceae</taxon>
        <taxon>Hydrogenophaga</taxon>
    </lineage>
</organism>
<dbReference type="GO" id="GO:0005886">
    <property type="term" value="C:plasma membrane"/>
    <property type="evidence" value="ECO:0007669"/>
    <property type="project" value="UniProtKB-SubCell"/>
</dbReference>
<dbReference type="SUPFAM" id="SSF55874">
    <property type="entry name" value="ATPase domain of HSP90 chaperone/DNA topoisomerase II/histidine kinase"/>
    <property type="match status" value="1"/>
</dbReference>